<organism evidence="1">
    <name type="scientific">Octopus bimaculoides</name>
    <name type="common">California two-spotted octopus</name>
    <dbReference type="NCBI Taxonomy" id="37653"/>
    <lineage>
        <taxon>Eukaryota</taxon>
        <taxon>Metazoa</taxon>
        <taxon>Spiralia</taxon>
        <taxon>Lophotrochozoa</taxon>
        <taxon>Mollusca</taxon>
        <taxon>Cephalopoda</taxon>
        <taxon>Coleoidea</taxon>
        <taxon>Octopodiformes</taxon>
        <taxon>Octopoda</taxon>
        <taxon>Incirrata</taxon>
        <taxon>Octopodidae</taxon>
        <taxon>Octopus</taxon>
    </lineage>
</organism>
<sequence length="52" mass="6319">MKQVSLHDFVIFKLIWGNGCFRMFKFYQYSFTIFSTEDCQSITSHTTFNFYI</sequence>
<accession>A0A0L8GH29</accession>
<evidence type="ECO:0000313" key="1">
    <source>
        <dbReference type="EMBL" id="KOF75855.1"/>
    </source>
</evidence>
<gene>
    <name evidence="1" type="ORF">OCBIM_22034155mg</name>
</gene>
<protein>
    <submittedName>
        <fullName evidence="1">Uncharacterized protein</fullName>
    </submittedName>
</protein>
<dbReference type="AlphaFoldDB" id="A0A0L8GH29"/>
<reference evidence="1" key="1">
    <citation type="submission" date="2015-07" db="EMBL/GenBank/DDBJ databases">
        <title>MeaNS - Measles Nucleotide Surveillance Program.</title>
        <authorList>
            <person name="Tran T."/>
            <person name="Druce J."/>
        </authorList>
    </citation>
    <scope>NUCLEOTIDE SEQUENCE</scope>
    <source>
        <strain evidence="1">UCB-OBI-ISO-001</strain>
        <tissue evidence="1">Gonad</tissue>
    </source>
</reference>
<dbReference type="EMBL" id="KQ421988">
    <property type="protein sequence ID" value="KOF75855.1"/>
    <property type="molecule type" value="Genomic_DNA"/>
</dbReference>
<name>A0A0L8GH29_OCTBM</name>
<proteinExistence type="predicted"/>